<sequence>MYVHMYVLQKRREGSIVTGSCEIELQESSKLMVGDWGIPRVKWLQLHNNLI</sequence>
<accession>A0A9K3JYX7</accession>
<gene>
    <name evidence="1" type="ORF">HanXRQr2_Chr01g0036061</name>
</gene>
<reference evidence="1" key="2">
    <citation type="submission" date="2020-06" db="EMBL/GenBank/DDBJ databases">
        <title>Helianthus annuus Genome sequencing and assembly Release 2.</title>
        <authorList>
            <person name="Gouzy J."/>
            <person name="Langlade N."/>
            <person name="Munos S."/>
        </authorList>
    </citation>
    <scope>NUCLEOTIDE SEQUENCE</scope>
    <source>
        <tissue evidence="1">Leaves</tissue>
    </source>
</reference>
<protein>
    <submittedName>
        <fullName evidence="1">Uncharacterized protein</fullName>
    </submittedName>
</protein>
<evidence type="ECO:0000313" key="2">
    <source>
        <dbReference type="Proteomes" id="UP000215914"/>
    </source>
</evidence>
<dbReference type="EMBL" id="MNCJ02000316">
    <property type="protein sequence ID" value="KAF5823227.1"/>
    <property type="molecule type" value="Genomic_DNA"/>
</dbReference>
<dbReference type="Proteomes" id="UP000215914">
    <property type="component" value="Unassembled WGS sequence"/>
</dbReference>
<evidence type="ECO:0000313" key="1">
    <source>
        <dbReference type="EMBL" id="KAF5823227.1"/>
    </source>
</evidence>
<proteinExistence type="predicted"/>
<dbReference type="Gramene" id="mRNA:HanXRQr2_Chr01g0036061">
    <property type="protein sequence ID" value="CDS:HanXRQr2_Chr01g0036061.1"/>
    <property type="gene ID" value="HanXRQr2_Chr01g0036061"/>
</dbReference>
<comment type="caution">
    <text evidence="1">The sequence shown here is derived from an EMBL/GenBank/DDBJ whole genome shotgun (WGS) entry which is preliminary data.</text>
</comment>
<reference evidence="1" key="1">
    <citation type="journal article" date="2017" name="Nature">
        <title>The sunflower genome provides insights into oil metabolism, flowering and Asterid evolution.</title>
        <authorList>
            <person name="Badouin H."/>
            <person name="Gouzy J."/>
            <person name="Grassa C.J."/>
            <person name="Murat F."/>
            <person name="Staton S.E."/>
            <person name="Cottret L."/>
            <person name="Lelandais-Briere C."/>
            <person name="Owens G.L."/>
            <person name="Carrere S."/>
            <person name="Mayjonade B."/>
            <person name="Legrand L."/>
            <person name="Gill N."/>
            <person name="Kane N.C."/>
            <person name="Bowers J.E."/>
            <person name="Hubner S."/>
            <person name="Bellec A."/>
            <person name="Berard A."/>
            <person name="Berges H."/>
            <person name="Blanchet N."/>
            <person name="Boniface M.C."/>
            <person name="Brunel D."/>
            <person name="Catrice O."/>
            <person name="Chaidir N."/>
            <person name="Claudel C."/>
            <person name="Donnadieu C."/>
            <person name="Faraut T."/>
            <person name="Fievet G."/>
            <person name="Helmstetter N."/>
            <person name="King M."/>
            <person name="Knapp S.J."/>
            <person name="Lai Z."/>
            <person name="Le Paslier M.C."/>
            <person name="Lippi Y."/>
            <person name="Lorenzon L."/>
            <person name="Mandel J.R."/>
            <person name="Marage G."/>
            <person name="Marchand G."/>
            <person name="Marquand E."/>
            <person name="Bret-Mestries E."/>
            <person name="Morien E."/>
            <person name="Nambeesan S."/>
            <person name="Nguyen T."/>
            <person name="Pegot-Espagnet P."/>
            <person name="Pouilly N."/>
            <person name="Raftis F."/>
            <person name="Sallet E."/>
            <person name="Schiex T."/>
            <person name="Thomas J."/>
            <person name="Vandecasteele C."/>
            <person name="Vares D."/>
            <person name="Vear F."/>
            <person name="Vautrin S."/>
            <person name="Crespi M."/>
            <person name="Mangin B."/>
            <person name="Burke J.M."/>
            <person name="Salse J."/>
            <person name="Munos S."/>
            <person name="Vincourt P."/>
            <person name="Rieseberg L.H."/>
            <person name="Langlade N.B."/>
        </authorList>
    </citation>
    <scope>NUCLEOTIDE SEQUENCE</scope>
    <source>
        <tissue evidence="1">Leaves</tissue>
    </source>
</reference>
<organism evidence="1 2">
    <name type="scientific">Helianthus annuus</name>
    <name type="common">Common sunflower</name>
    <dbReference type="NCBI Taxonomy" id="4232"/>
    <lineage>
        <taxon>Eukaryota</taxon>
        <taxon>Viridiplantae</taxon>
        <taxon>Streptophyta</taxon>
        <taxon>Embryophyta</taxon>
        <taxon>Tracheophyta</taxon>
        <taxon>Spermatophyta</taxon>
        <taxon>Magnoliopsida</taxon>
        <taxon>eudicotyledons</taxon>
        <taxon>Gunneridae</taxon>
        <taxon>Pentapetalae</taxon>
        <taxon>asterids</taxon>
        <taxon>campanulids</taxon>
        <taxon>Asterales</taxon>
        <taxon>Asteraceae</taxon>
        <taxon>Asteroideae</taxon>
        <taxon>Heliantheae alliance</taxon>
        <taxon>Heliantheae</taxon>
        <taxon>Helianthus</taxon>
    </lineage>
</organism>
<dbReference type="AlphaFoldDB" id="A0A9K3JYX7"/>
<name>A0A9K3JYX7_HELAN</name>
<keyword evidence="2" id="KW-1185">Reference proteome</keyword>